<dbReference type="NCBIfam" id="TIGR00062">
    <property type="entry name" value="L27"/>
    <property type="match status" value="1"/>
</dbReference>
<dbReference type="GO" id="GO:1990904">
    <property type="term" value="C:ribonucleoprotein complex"/>
    <property type="evidence" value="ECO:0007669"/>
    <property type="project" value="UniProtKB-KW"/>
</dbReference>
<dbReference type="GO" id="GO:0005840">
    <property type="term" value="C:ribosome"/>
    <property type="evidence" value="ECO:0007669"/>
    <property type="project" value="UniProtKB-KW"/>
</dbReference>
<dbReference type="PRINTS" id="PR00063">
    <property type="entry name" value="RIBOSOMALL27"/>
</dbReference>
<dbReference type="PANTHER" id="PTHR15893:SF0">
    <property type="entry name" value="LARGE RIBOSOMAL SUBUNIT PROTEIN BL27M"/>
    <property type="match status" value="1"/>
</dbReference>
<comment type="similarity">
    <text evidence="1">Belongs to the bacterial ribosomal protein bL27 family.</text>
</comment>
<protein>
    <recommendedName>
        <fullName evidence="4">Large ribosomal subunit protein bL27</fullName>
    </recommendedName>
    <alternativeName>
        <fullName evidence="5">50S ribosomal protein L27</fullName>
    </alternativeName>
</protein>
<dbReference type="GO" id="GO:0006412">
    <property type="term" value="P:translation"/>
    <property type="evidence" value="ECO:0007669"/>
    <property type="project" value="InterPro"/>
</dbReference>
<dbReference type="EMBL" id="LCAW01000009">
    <property type="protein sequence ID" value="KKR99218.1"/>
    <property type="molecule type" value="Genomic_DNA"/>
</dbReference>
<sequence>MSHKKAAGSTSNGRDSLAKRLGLKKSDGQSVKVGQILIRQRGTKYRPGKNVKTGADDTLYAGIDGTVKFSKKQIAGFNGKLKQRTLVHVI</sequence>
<dbReference type="InterPro" id="IPR018261">
    <property type="entry name" value="Ribosomal_bL27_CS"/>
</dbReference>
<proteinExistence type="inferred from homology"/>
<keyword evidence="3" id="KW-0687">Ribonucleoprotein</keyword>
<accession>A0A0G0VEE0</accession>
<dbReference type="FunFam" id="2.40.50.100:FF:000020">
    <property type="entry name" value="50S ribosomal protein L27"/>
    <property type="match status" value="1"/>
</dbReference>
<dbReference type="PATRIC" id="fig|1618983.3.peg.468"/>
<evidence type="ECO:0000256" key="4">
    <source>
        <dbReference type="ARBA" id="ARBA00035175"/>
    </source>
</evidence>
<dbReference type="InterPro" id="IPR001684">
    <property type="entry name" value="Ribosomal_bL27"/>
</dbReference>
<dbReference type="PANTHER" id="PTHR15893">
    <property type="entry name" value="RIBOSOMAL PROTEIN L27"/>
    <property type="match status" value="1"/>
</dbReference>
<evidence type="ECO:0000256" key="5">
    <source>
        <dbReference type="ARBA" id="ARBA00035477"/>
    </source>
</evidence>
<evidence type="ECO:0000256" key="2">
    <source>
        <dbReference type="ARBA" id="ARBA00022980"/>
    </source>
</evidence>
<dbReference type="SUPFAM" id="SSF110324">
    <property type="entry name" value="Ribosomal L27 protein-like"/>
    <property type="match status" value="1"/>
</dbReference>
<evidence type="ECO:0000256" key="1">
    <source>
        <dbReference type="ARBA" id="ARBA00010797"/>
    </source>
</evidence>
<dbReference type="Proteomes" id="UP000033930">
    <property type="component" value="Unassembled WGS sequence"/>
</dbReference>
<keyword evidence="2 7" id="KW-0689">Ribosomal protein</keyword>
<dbReference type="AlphaFoldDB" id="A0A0G0VEE0"/>
<dbReference type="Pfam" id="PF01016">
    <property type="entry name" value="Ribosomal_L27"/>
    <property type="match status" value="1"/>
</dbReference>
<dbReference type="Gene3D" id="2.40.50.100">
    <property type="match status" value="1"/>
</dbReference>
<dbReference type="GO" id="GO:0003735">
    <property type="term" value="F:structural constituent of ribosome"/>
    <property type="evidence" value="ECO:0007669"/>
    <property type="project" value="InterPro"/>
</dbReference>
<name>A0A0G0VEE0_9BACT</name>
<feature type="region of interest" description="Disordered" evidence="6">
    <location>
        <begin position="1"/>
        <end position="29"/>
    </location>
</feature>
<evidence type="ECO:0000256" key="6">
    <source>
        <dbReference type="SAM" id="MobiDB-lite"/>
    </source>
</evidence>
<reference evidence="7 8" key="1">
    <citation type="journal article" date="2015" name="Nature">
        <title>rRNA introns, odd ribosomes, and small enigmatic genomes across a large radiation of phyla.</title>
        <authorList>
            <person name="Brown C.T."/>
            <person name="Hug L.A."/>
            <person name="Thomas B.C."/>
            <person name="Sharon I."/>
            <person name="Castelle C.J."/>
            <person name="Singh A."/>
            <person name="Wilkins M.J."/>
            <person name="Williams K.H."/>
            <person name="Banfield J.F."/>
        </authorList>
    </citation>
    <scope>NUCLEOTIDE SEQUENCE [LARGE SCALE GENOMIC DNA]</scope>
</reference>
<comment type="caution">
    <text evidence="7">The sequence shown here is derived from an EMBL/GenBank/DDBJ whole genome shotgun (WGS) entry which is preliminary data.</text>
</comment>
<evidence type="ECO:0000313" key="8">
    <source>
        <dbReference type="Proteomes" id="UP000033930"/>
    </source>
</evidence>
<evidence type="ECO:0000313" key="7">
    <source>
        <dbReference type="EMBL" id="KKR99218.1"/>
    </source>
</evidence>
<organism evidence="7 8">
    <name type="scientific">Candidatus Uhrbacteria bacterium GW2011_GWC1_41_20</name>
    <dbReference type="NCBI Taxonomy" id="1618983"/>
    <lineage>
        <taxon>Bacteria</taxon>
        <taxon>Candidatus Uhriibacteriota</taxon>
    </lineage>
</organism>
<dbReference type="PROSITE" id="PS00831">
    <property type="entry name" value="RIBOSOMAL_L27"/>
    <property type="match status" value="1"/>
</dbReference>
<gene>
    <name evidence="7" type="ORF">UU50_C0009G0035</name>
</gene>
<evidence type="ECO:0000256" key="3">
    <source>
        <dbReference type="ARBA" id="ARBA00023274"/>
    </source>
</evidence>